<dbReference type="Pfam" id="PF04389">
    <property type="entry name" value="Peptidase_M28"/>
    <property type="match status" value="1"/>
</dbReference>
<dbReference type="InterPro" id="IPR007484">
    <property type="entry name" value="Peptidase_M28"/>
</dbReference>
<dbReference type="SUPFAM" id="SSF53187">
    <property type="entry name" value="Zn-dependent exopeptidases"/>
    <property type="match status" value="1"/>
</dbReference>
<dbReference type="Proteomes" id="UP001501586">
    <property type="component" value="Unassembled WGS sequence"/>
</dbReference>
<dbReference type="InterPro" id="IPR045175">
    <property type="entry name" value="M28_fam"/>
</dbReference>
<evidence type="ECO:0000259" key="1">
    <source>
        <dbReference type="Pfam" id="PF04389"/>
    </source>
</evidence>
<reference evidence="3" key="1">
    <citation type="journal article" date="2019" name="Int. J. Syst. Evol. Microbiol.">
        <title>The Global Catalogue of Microorganisms (GCM) 10K type strain sequencing project: providing services to taxonomists for standard genome sequencing and annotation.</title>
        <authorList>
            <consortium name="The Broad Institute Genomics Platform"/>
            <consortium name="The Broad Institute Genome Sequencing Center for Infectious Disease"/>
            <person name="Wu L."/>
            <person name="Ma J."/>
        </authorList>
    </citation>
    <scope>NUCLEOTIDE SEQUENCE [LARGE SCALE GENOMIC DNA]</scope>
    <source>
        <strain evidence="3">JCM 17458</strain>
    </source>
</reference>
<dbReference type="RefSeq" id="WP_236862505.1">
    <property type="nucleotide sequence ID" value="NZ_BAABAZ010000006.1"/>
</dbReference>
<name>A0ABP8EKL8_9MICO</name>
<keyword evidence="3" id="KW-1185">Reference proteome</keyword>
<dbReference type="Gene3D" id="3.40.630.10">
    <property type="entry name" value="Zn peptidases"/>
    <property type="match status" value="1"/>
</dbReference>
<dbReference type="PANTHER" id="PTHR12147">
    <property type="entry name" value="METALLOPEPTIDASE M28 FAMILY MEMBER"/>
    <property type="match status" value="1"/>
</dbReference>
<organism evidence="2 3">
    <name type="scientific">Brevibacterium daeguense</name>
    <dbReference type="NCBI Taxonomy" id="909936"/>
    <lineage>
        <taxon>Bacteria</taxon>
        <taxon>Bacillati</taxon>
        <taxon>Actinomycetota</taxon>
        <taxon>Actinomycetes</taxon>
        <taxon>Micrococcales</taxon>
        <taxon>Brevibacteriaceae</taxon>
        <taxon>Brevibacterium</taxon>
    </lineage>
</organism>
<evidence type="ECO:0000313" key="2">
    <source>
        <dbReference type="EMBL" id="GAA4284525.1"/>
    </source>
</evidence>
<evidence type="ECO:0000313" key="3">
    <source>
        <dbReference type="Proteomes" id="UP001501586"/>
    </source>
</evidence>
<feature type="domain" description="Peptidase M28" evidence="1">
    <location>
        <begin position="116"/>
        <end position="336"/>
    </location>
</feature>
<sequence>MRLRTRRKTLVIAAAIGAVLALLLALILALFAVGNLAGDSDVLVDDSDPTPDDPPLVQHLKKFQALADEYGDRSARGPGYEAAAEYVEEQLAAAGYDTERQYFTFERRGEEYETFNVIAETDGGSEDSVVMLGAHLDGVRGSAAMNDNASGVSALLEAAKAVQAQGEPTNTVRFVWWGAEEYRNSPGSRHYVEDLAENDPDELDAIAAYLNFDMIASPNYVIAVYDARSGEDEARLEVPDGSVEVMDMFTDYFDSQDQPWVGTGWDFDSDQVAFAHEGVAVGGLYSGSDERKTPREAALFGGTPGKNRDPNYHTDDDDIENINMEALTIMSDAITHAATTLARDATALE</sequence>
<gene>
    <name evidence="2" type="ORF">GCM10022261_20560</name>
</gene>
<accession>A0ABP8EKL8</accession>
<proteinExistence type="predicted"/>
<dbReference type="EMBL" id="BAABAZ010000006">
    <property type="protein sequence ID" value="GAA4284525.1"/>
    <property type="molecule type" value="Genomic_DNA"/>
</dbReference>
<comment type="caution">
    <text evidence="2">The sequence shown here is derived from an EMBL/GenBank/DDBJ whole genome shotgun (WGS) entry which is preliminary data.</text>
</comment>
<protein>
    <recommendedName>
        <fullName evidence="1">Peptidase M28 domain-containing protein</fullName>
    </recommendedName>
</protein>
<dbReference type="PANTHER" id="PTHR12147:SF26">
    <property type="entry name" value="PEPTIDASE M28 DOMAIN-CONTAINING PROTEIN"/>
    <property type="match status" value="1"/>
</dbReference>